<dbReference type="EMBL" id="CP014862">
    <property type="protein sequence ID" value="ASJ03121.1"/>
    <property type="molecule type" value="Genomic_DNA"/>
</dbReference>
<feature type="coiled-coil region" evidence="1">
    <location>
        <begin position="213"/>
        <end position="240"/>
    </location>
</feature>
<sequence>MEVGNKVVVDAPKTVLKKIDMYRRFMEKFSTLLGDEAGSEVAKFVAFGEALPARFNIIVEGMEFTVDRSALSVREGLTDGLPLFKIEGDTVLFLIDDDEVGDIDIVPRELIIRDFSFYFNGVELFEARLKFTGLFFNGKPVVEFLTLTSPLVLKQVVFYTGDDRKFKIGFVEDVTDVEATIGDTDVLVVGVPVIGRKPYIGFLIPARVFGLPSRDIELALSSLKLKLKALEEDYLDIETLVTMAIDEWELMRMTRELGLEDLIRANENRLRKMLEAITWKIATDIFDLDSGHSVGYPIDEAYWGGE</sequence>
<accession>A0A2Z2ML18</accession>
<evidence type="ECO:0000313" key="2">
    <source>
        <dbReference type="EMBL" id="ASJ03121.1"/>
    </source>
</evidence>
<dbReference type="Proteomes" id="UP000250179">
    <property type="component" value="Chromosome"/>
</dbReference>
<dbReference type="AlphaFoldDB" id="A0A2Z2ML18"/>
<evidence type="ECO:0000313" key="3">
    <source>
        <dbReference type="Proteomes" id="UP000250179"/>
    </source>
</evidence>
<evidence type="ECO:0000256" key="1">
    <source>
        <dbReference type="SAM" id="Coils"/>
    </source>
</evidence>
<protein>
    <submittedName>
        <fullName evidence="2">Uncharacterized protein</fullName>
    </submittedName>
</protein>
<reference evidence="2 3" key="1">
    <citation type="submission" date="2016-03" db="EMBL/GenBank/DDBJ databases">
        <title>Complete genome sequence of Thermococcus profundus strain DT5432.</title>
        <authorList>
            <person name="Oger P.M."/>
        </authorList>
    </citation>
    <scope>NUCLEOTIDE SEQUENCE [LARGE SCALE GENOMIC DNA]</scope>
    <source>
        <strain evidence="2 3">DT 5432</strain>
    </source>
</reference>
<keyword evidence="3" id="KW-1185">Reference proteome</keyword>
<dbReference type="KEGG" id="tprf:A3L09_07575"/>
<organism evidence="2 3">
    <name type="scientific">Thermococcus profundus</name>
    <dbReference type="NCBI Taxonomy" id="49899"/>
    <lineage>
        <taxon>Archaea</taxon>
        <taxon>Methanobacteriati</taxon>
        <taxon>Methanobacteriota</taxon>
        <taxon>Thermococci</taxon>
        <taxon>Thermococcales</taxon>
        <taxon>Thermococcaceae</taxon>
        <taxon>Thermococcus</taxon>
    </lineage>
</organism>
<gene>
    <name evidence="2" type="ORF">A3L09_07575</name>
</gene>
<name>A0A2Z2ML18_THEPR</name>
<keyword evidence="1" id="KW-0175">Coiled coil</keyword>
<proteinExistence type="predicted"/>